<keyword evidence="2" id="KW-0238">DNA-binding</keyword>
<dbReference type="Pfam" id="PF03479">
    <property type="entry name" value="PCC"/>
    <property type="match status" value="1"/>
</dbReference>
<dbReference type="RefSeq" id="WP_112116598.1">
    <property type="nucleotide sequence ID" value="NZ_UAQE01000001.1"/>
</dbReference>
<dbReference type="CDD" id="cd11378">
    <property type="entry name" value="DUF296"/>
    <property type="match status" value="1"/>
</dbReference>
<name>A0A2X0XGM0_9BACI</name>
<dbReference type="PANTHER" id="PTHR34988">
    <property type="entry name" value="PROTEIN, PUTATIVE-RELATED"/>
    <property type="match status" value="1"/>
</dbReference>
<dbReference type="Gene3D" id="3.30.1330.80">
    <property type="entry name" value="Hypothetical protein, similar to alpha- acetolactate decarboxylase, domain 2"/>
    <property type="match status" value="1"/>
</dbReference>
<organism evidence="2 3">
    <name type="scientific">Lysinibacillus capsici</name>
    <dbReference type="NCBI Taxonomy" id="2115968"/>
    <lineage>
        <taxon>Bacteria</taxon>
        <taxon>Bacillati</taxon>
        <taxon>Bacillota</taxon>
        <taxon>Bacilli</taxon>
        <taxon>Bacillales</taxon>
        <taxon>Bacillaceae</taxon>
        <taxon>Lysinibacillus</taxon>
    </lineage>
</organism>
<evidence type="ECO:0000313" key="3">
    <source>
        <dbReference type="Proteomes" id="UP000251431"/>
    </source>
</evidence>
<dbReference type="InterPro" id="IPR005175">
    <property type="entry name" value="PPC_dom"/>
</dbReference>
<dbReference type="Proteomes" id="UP000251431">
    <property type="component" value="Unassembled WGS sequence"/>
</dbReference>
<sequence length="158" mass="17985">MDNSRWQALYDRPTDRIIGRLKAGTDLFIGMKEVCNHFGVKGGQFQCMGSLKQATYVQVQRGEKQGTIVYSPKRQTTSPVELISGLGFIGIDMETNDLDIHFHGSFVDCDQHFTGGHFLEGENEIAITVEFILYPLREAIPKRRKDQQFGVLIFHFDE</sequence>
<evidence type="ECO:0000259" key="1">
    <source>
        <dbReference type="PROSITE" id="PS51742"/>
    </source>
</evidence>
<dbReference type="EMBL" id="UAQE01000001">
    <property type="protein sequence ID" value="SPT96493.1"/>
    <property type="molecule type" value="Genomic_DNA"/>
</dbReference>
<feature type="domain" description="PPC" evidence="1">
    <location>
        <begin position="11"/>
        <end position="157"/>
    </location>
</feature>
<reference evidence="2 3" key="1">
    <citation type="submission" date="2018-06" db="EMBL/GenBank/DDBJ databases">
        <authorList>
            <consortium name="Pathogen Informatics"/>
            <person name="Doyle S."/>
        </authorList>
    </citation>
    <scope>NUCLEOTIDE SEQUENCE [LARGE SCALE GENOMIC DNA]</scope>
    <source>
        <strain evidence="2 3">NCTC7582</strain>
    </source>
</reference>
<dbReference type="AlphaFoldDB" id="A0A2X0XGM0"/>
<gene>
    <name evidence="2" type="ORF">NCTC7582_00547</name>
</gene>
<dbReference type="GO" id="GO:0003677">
    <property type="term" value="F:DNA binding"/>
    <property type="evidence" value="ECO:0007669"/>
    <property type="project" value="UniProtKB-KW"/>
</dbReference>
<evidence type="ECO:0000313" key="2">
    <source>
        <dbReference type="EMBL" id="SPT96493.1"/>
    </source>
</evidence>
<proteinExistence type="predicted"/>
<dbReference type="SUPFAM" id="SSF117856">
    <property type="entry name" value="AF0104/ALDC/Ptd012-like"/>
    <property type="match status" value="1"/>
</dbReference>
<accession>A0A2X0XGM0</accession>
<protein>
    <submittedName>
        <fullName evidence="2">Predicted DNA-binding protein with PD1-like DNA-binding motif</fullName>
    </submittedName>
</protein>
<dbReference type="PROSITE" id="PS51742">
    <property type="entry name" value="PPC"/>
    <property type="match status" value="1"/>
</dbReference>
<dbReference type="PANTHER" id="PTHR34988:SF1">
    <property type="entry name" value="DNA-BINDING PROTEIN"/>
    <property type="match status" value="1"/>
</dbReference>